<keyword evidence="3" id="KW-0378">Hydrolase</keyword>
<organism evidence="3 4">
    <name type="scientific">Asticcacaulis taihuensis</name>
    <dbReference type="NCBI Taxonomy" id="260084"/>
    <lineage>
        <taxon>Bacteria</taxon>
        <taxon>Pseudomonadati</taxon>
        <taxon>Pseudomonadota</taxon>
        <taxon>Alphaproteobacteria</taxon>
        <taxon>Caulobacterales</taxon>
        <taxon>Caulobacteraceae</taxon>
        <taxon>Asticcacaulis</taxon>
    </lineage>
</organism>
<evidence type="ECO:0000256" key="1">
    <source>
        <dbReference type="SAM" id="MobiDB-lite"/>
    </source>
</evidence>
<dbReference type="STRING" id="260084.SAMN02927928_2564"/>
<keyword evidence="4" id="KW-1185">Reference proteome</keyword>
<keyword evidence="3" id="KW-0031">Aminopeptidase</keyword>
<dbReference type="OrthoDB" id="249225at2"/>
<dbReference type="InterPro" id="IPR022742">
    <property type="entry name" value="Hydrolase_4"/>
</dbReference>
<feature type="region of interest" description="Disordered" evidence="1">
    <location>
        <begin position="550"/>
        <end position="569"/>
    </location>
</feature>
<dbReference type="Proteomes" id="UP000199150">
    <property type="component" value="Unassembled WGS sequence"/>
</dbReference>
<reference evidence="4" key="1">
    <citation type="submission" date="2016-10" db="EMBL/GenBank/DDBJ databases">
        <authorList>
            <person name="Varghese N."/>
            <person name="Submissions S."/>
        </authorList>
    </citation>
    <scope>NUCLEOTIDE SEQUENCE [LARGE SCALE GENOMIC DNA]</scope>
    <source>
        <strain evidence="4">CGMCC 1.3431</strain>
    </source>
</reference>
<gene>
    <name evidence="3" type="ORF">SAMN02927928_2564</name>
</gene>
<proteinExistence type="predicted"/>
<name>A0A1G4SEZ1_9CAUL</name>
<dbReference type="RefSeq" id="WP_090648587.1">
    <property type="nucleotide sequence ID" value="NZ_CBCRYE010000002.1"/>
</dbReference>
<keyword evidence="3" id="KW-0645">Protease</keyword>
<dbReference type="InterPro" id="IPR050261">
    <property type="entry name" value="FrsA_esterase"/>
</dbReference>
<evidence type="ECO:0000313" key="4">
    <source>
        <dbReference type="Proteomes" id="UP000199150"/>
    </source>
</evidence>
<feature type="domain" description="Serine aminopeptidase S33" evidence="2">
    <location>
        <begin position="51"/>
        <end position="141"/>
    </location>
</feature>
<accession>A0A1G4SEZ1</accession>
<protein>
    <submittedName>
        <fullName evidence="3">Serine aminopeptidase, S33</fullName>
    </submittedName>
</protein>
<evidence type="ECO:0000313" key="3">
    <source>
        <dbReference type="EMBL" id="SCW66899.1"/>
    </source>
</evidence>
<dbReference type="SUPFAM" id="SSF53474">
    <property type="entry name" value="alpha/beta-Hydrolases"/>
    <property type="match status" value="2"/>
</dbReference>
<dbReference type="AlphaFoldDB" id="A0A1G4SEZ1"/>
<dbReference type="Pfam" id="PF12146">
    <property type="entry name" value="Hydrolase_4"/>
    <property type="match status" value="1"/>
</dbReference>
<dbReference type="GO" id="GO:0004177">
    <property type="term" value="F:aminopeptidase activity"/>
    <property type="evidence" value="ECO:0007669"/>
    <property type="project" value="UniProtKB-KW"/>
</dbReference>
<evidence type="ECO:0000259" key="2">
    <source>
        <dbReference type="Pfam" id="PF12146"/>
    </source>
</evidence>
<dbReference type="EMBL" id="FMTS01000004">
    <property type="protein sequence ID" value="SCW66899.1"/>
    <property type="molecule type" value="Genomic_DNA"/>
</dbReference>
<dbReference type="InterPro" id="IPR029058">
    <property type="entry name" value="AB_hydrolase_fold"/>
</dbReference>
<sequence>MNGATGAATEIIPVVFDGHSGSLHRPSTRTGNGAAVIICAPAGRDARWTYHALFHWAEQLACEGYLVLRYDLLGEGDSLGLDDAADQWAAWVKGVRQAADFVRTQTGVSQLFVCGLRIGATLACVAAEGVKPDGLILWDPLPSGKAWLKELRLAYAMQIGAHSDDDTIECNGLYLSAATIQALEAVDIAHLKTEWPPLLLASPVGAKRLLSVFGDQADSTPFAGYTLFFKDSYVNQAPDELFKSTRQWLEKHLAPSSATIMPSVPSGILQADNWREERVCFGQGLRGVLCLPLQNTGGQAVIFGNTGGDPRAGVANFSTRASRLLAAQGIAALRFDFSGLGESEGSDVHVYETDRTPEIKEAAVLLTGRGFADVTTAGVCTGGFHAVRAVLGDSGISRAVAINAWLLWEQGRELDRAAHVESMRSVYLKAPVQARKWVRLAREALHSHILSRLAGLKRSFFPHPAAQAARLQFAKATAARDIHIQVLAGAMDLSLEGLEHFGPRGRWLARQKGISIAVLPELDHALTTKKSQKEAIKALLSFLSATSSKDRTTDRSQAAPAANDLPSSGKKFVERTTANLLPEA</sequence>
<dbReference type="PANTHER" id="PTHR22946">
    <property type="entry name" value="DIENELACTONE HYDROLASE DOMAIN-CONTAINING PROTEIN-RELATED"/>
    <property type="match status" value="1"/>
</dbReference>
<dbReference type="Gene3D" id="3.40.50.1820">
    <property type="entry name" value="alpha/beta hydrolase"/>
    <property type="match status" value="2"/>
</dbReference>